<sequence length="210" mass="24998">MVMMLEMIIQKIVIQKIVIQKVIVIQMIIIVIVIVIVIIEFELEEEEEDFIDDFQDVDRGVYSDYELQVDEEDKCEDGVIVMLRMKVTNKKINLIKIKMIIKKIKSVEFIGIYRIISLSLLMQKQYVYYYDVNVCMNVNQNVMETMNVNQNELDYLTSNLILNENDFYVISDSYLKYYLKSLIKMKKMIMLMIEIIKNMNLNLSLNKKEI</sequence>
<evidence type="ECO:0000313" key="3">
    <source>
        <dbReference type="Proteomes" id="UP000324800"/>
    </source>
</evidence>
<reference evidence="2 3" key="1">
    <citation type="submission" date="2019-03" db="EMBL/GenBank/DDBJ databases">
        <title>Single cell metagenomics reveals metabolic interactions within the superorganism composed of flagellate Streblomastix strix and complex community of Bacteroidetes bacteria on its surface.</title>
        <authorList>
            <person name="Treitli S.C."/>
            <person name="Kolisko M."/>
            <person name="Husnik F."/>
            <person name="Keeling P."/>
            <person name="Hampl V."/>
        </authorList>
    </citation>
    <scope>NUCLEOTIDE SEQUENCE [LARGE SCALE GENOMIC DNA]</scope>
    <source>
        <strain evidence="2">ST1C</strain>
    </source>
</reference>
<comment type="caution">
    <text evidence="2">The sequence shown here is derived from an EMBL/GenBank/DDBJ whole genome shotgun (WGS) entry which is preliminary data.</text>
</comment>
<name>A0A5J4VHR9_9EUKA</name>
<dbReference type="AlphaFoldDB" id="A0A5J4VHR9"/>
<feature type="transmembrane region" description="Helical" evidence="1">
    <location>
        <begin position="21"/>
        <end position="39"/>
    </location>
</feature>
<evidence type="ECO:0000256" key="1">
    <source>
        <dbReference type="SAM" id="Phobius"/>
    </source>
</evidence>
<keyword evidence="1" id="KW-0812">Transmembrane</keyword>
<organism evidence="2 3">
    <name type="scientific">Streblomastix strix</name>
    <dbReference type="NCBI Taxonomy" id="222440"/>
    <lineage>
        <taxon>Eukaryota</taxon>
        <taxon>Metamonada</taxon>
        <taxon>Preaxostyla</taxon>
        <taxon>Oxymonadida</taxon>
        <taxon>Streblomastigidae</taxon>
        <taxon>Streblomastix</taxon>
    </lineage>
</organism>
<gene>
    <name evidence="2" type="ORF">EZS28_022479</name>
</gene>
<dbReference type="EMBL" id="SNRW01007018">
    <property type="protein sequence ID" value="KAA6381994.1"/>
    <property type="molecule type" value="Genomic_DNA"/>
</dbReference>
<protein>
    <submittedName>
        <fullName evidence="2">Uncharacterized protein</fullName>
    </submittedName>
</protein>
<dbReference type="Proteomes" id="UP000324800">
    <property type="component" value="Unassembled WGS sequence"/>
</dbReference>
<keyword evidence="1" id="KW-0472">Membrane</keyword>
<evidence type="ECO:0000313" key="2">
    <source>
        <dbReference type="EMBL" id="KAA6381994.1"/>
    </source>
</evidence>
<proteinExistence type="predicted"/>
<keyword evidence="1" id="KW-1133">Transmembrane helix</keyword>
<accession>A0A5J4VHR9</accession>